<dbReference type="EMBL" id="PQXJ01000191">
    <property type="protein sequence ID" value="TGO57923.1"/>
    <property type="molecule type" value="Genomic_DNA"/>
</dbReference>
<organism evidence="1 2">
    <name type="scientific">Botryotinia narcissicola</name>
    <dbReference type="NCBI Taxonomy" id="278944"/>
    <lineage>
        <taxon>Eukaryota</taxon>
        <taxon>Fungi</taxon>
        <taxon>Dikarya</taxon>
        <taxon>Ascomycota</taxon>
        <taxon>Pezizomycotina</taxon>
        <taxon>Leotiomycetes</taxon>
        <taxon>Helotiales</taxon>
        <taxon>Sclerotiniaceae</taxon>
        <taxon>Botryotinia</taxon>
    </lineage>
</organism>
<reference evidence="1 2" key="1">
    <citation type="submission" date="2017-12" db="EMBL/GenBank/DDBJ databases">
        <title>Comparative genomics of Botrytis spp.</title>
        <authorList>
            <person name="Valero-Jimenez C.A."/>
            <person name="Tapia P."/>
            <person name="Veloso J."/>
            <person name="Silva-Moreno E."/>
            <person name="Staats M."/>
            <person name="Valdes J.H."/>
            <person name="Van Kan J.A.L."/>
        </authorList>
    </citation>
    <scope>NUCLEOTIDE SEQUENCE [LARGE SCALE GENOMIC DNA]</scope>
    <source>
        <strain evidence="1 2">MUCL2120</strain>
    </source>
</reference>
<dbReference type="AlphaFoldDB" id="A0A4Z1IMH8"/>
<keyword evidence="2" id="KW-1185">Reference proteome</keyword>
<comment type="caution">
    <text evidence="1">The sequence shown here is derived from an EMBL/GenBank/DDBJ whole genome shotgun (WGS) entry which is preliminary data.</text>
</comment>
<name>A0A4Z1IMH8_9HELO</name>
<dbReference type="Proteomes" id="UP000297452">
    <property type="component" value="Unassembled WGS sequence"/>
</dbReference>
<evidence type="ECO:0000313" key="1">
    <source>
        <dbReference type="EMBL" id="TGO57923.1"/>
    </source>
</evidence>
<dbReference type="OrthoDB" id="3544274at2759"/>
<evidence type="ECO:0000313" key="2">
    <source>
        <dbReference type="Proteomes" id="UP000297452"/>
    </source>
</evidence>
<gene>
    <name evidence="1" type="ORF">BOTNAR_0191g00190</name>
</gene>
<accession>A0A4Z1IMH8</accession>
<protein>
    <submittedName>
        <fullName evidence="1">Uncharacterized protein</fullName>
    </submittedName>
</protein>
<sequence length="185" mass="20530">MELEVGGRSAAGSLLGGIGRWRGLLGLFDRKTSSLPIHPSPSVTTFSEGISPFSMESRMRQRGSQPIESTRSSAYISDDSTLLQKTKTRVLLLFEELPEWAKDNEDLRQIPTGNASRARDISTTNQATYTLISSQPYGWLLLSHGGMDMQTSGIQLPILTMPLPFVFAFQAGRSVTFFQQFTIYF</sequence>
<proteinExistence type="predicted"/>